<accession>N2A559</accession>
<name>N2A559_9FIRM</name>
<dbReference type="eggNOG" id="COG3415">
    <property type="taxonomic scope" value="Bacteria"/>
</dbReference>
<dbReference type="PATRIC" id="fig|1235802.3.peg.4766"/>
<dbReference type="Pfam" id="PF13565">
    <property type="entry name" value="HTH_32"/>
    <property type="match status" value="1"/>
</dbReference>
<dbReference type="InterPro" id="IPR009057">
    <property type="entry name" value="Homeodomain-like_sf"/>
</dbReference>
<dbReference type="HOGENOM" id="CLU_041125_3_2_9"/>
<dbReference type="AlphaFoldDB" id="N2A559"/>
<evidence type="ECO:0000313" key="2">
    <source>
        <dbReference type="Proteomes" id="UP000012589"/>
    </source>
</evidence>
<evidence type="ECO:0008006" key="3">
    <source>
        <dbReference type="Google" id="ProtNLM"/>
    </source>
</evidence>
<reference evidence="1 2" key="1">
    <citation type="journal article" date="2014" name="Genome Announc.">
        <title>Draft genome sequences of the altered schaedler flora, a defined bacterial community from gnotobiotic mice.</title>
        <authorList>
            <person name="Wannemuehler M.J."/>
            <person name="Overstreet A.M."/>
            <person name="Ward D.V."/>
            <person name="Phillips G.J."/>
        </authorList>
    </citation>
    <scope>NUCLEOTIDE SEQUENCE [LARGE SCALE GENOMIC DNA]</scope>
    <source>
        <strain evidence="1 2">ASF492</strain>
    </source>
</reference>
<keyword evidence="2" id="KW-1185">Reference proteome</keyword>
<proteinExistence type="predicted"/>
<dbReference type="STRING" id="1235802.C823_04479"/>
<organism evidence="1 2">
    <name type="scientific">Eubacterium plexicaudatum ASF492</name>
    <dbReference type="NCBI Taxonomy" id="1235802"/>
    <lineage>
        <taxon>Bacteria</taxon>
        <taxon>Bacillati</taxon>
        <taxon>Bacillota</taxon>
        <taxon>Clostridia</taxon>
        <taxon>Eubacteriales</taxon>
        <taxon>Eubacteriaceae</taxon>
        <taxon>Eubacterium</taxon>
    </lineage>
</organism>
<comment type="caution">
    <text evidence="1">The sequence shown here is derived from an EMBL/GenBank/DDBJ whole genome shotgun (WGS) entry which is preliminary data.</text>
</comment>
<sequence length="164" mass="18618">MRKKTIDTIPVLSESMKTILSSFSKSRSLPASLVKRSKIILLSSQEFSNQIVATKVGLHYNHVATWRNRFLQALPSLRDIESGTPDKLEEEIRLLLSDRKRSGASPTFTPEQIIRIIDLACKNPCDFGYEASHWSLSLLVTEIKKQGIADRISEKSVSRFLKMR</sequence>
<protein>
    <recommendedName>
        <fullName evidence="3">Winged helix-turn helix domain-containing protein</fullName>
    </recommendedName>
</protein>
<evidence type="ECO:0000313" key="1">
    <source>
        <dbReference type="EMBL" id="EMZ21578.1"/>
    </source>
</evidence>
<gene>
    <name evidence="1" type="ORF">C823_04479</name>
</gene>
<dbReference type="SUPFAM" id="SSF46689">
    <property type="entry name" value="Homeodomain-like"/>
    <property type="match status" value="1"/>
</dbReference>
<dbReference type="Proteomes" id="UP000012589">
    <property type="component" value="Unassembled WGS sequence"/>
</dbReference>
<dbReference type="EMBL" id="AQFT01000130">
    <property type="protein sequence ID" value="EMZ21578.1"/>
    <property type="molecule type" value="Genomic_DNA"/>
</dbReference>
<dbReference type="OrthoDB" id="1680782at2"/>